<protein>
    <submittedName>
        <fullName evidence="1">Protein family PM-1</fullName>
    </submittedName>
</protein>
<dbReference type="RefSeq" id="WP_193741600.1">
    <property type="nucleotide sequence ID" value="NZ_CP138934.1"/>
</dbReference>
<dbReference type="EMBL" id="JNAH01000004">
    <property type="protein sequence ID" value="KGF87731.1"/>
    <property type="molecule type" value="Genomic_DNA"/>
</dbReference>
<accession>A0A0A1ZGQ8</accession>
<evidence type="ECO:0000313" key="1">
    <source>
        <dbReference type="EMBL" id="KGF87731.1"/>
    </source>
</evidence>
<dbReference type="Proteomes" id="UP000030598">
    <property type="component" value="Unassembled WGS sequence"/>
</dbReference>
<comment type="caution">
    <text evidence="1">The sequence shown here is derived from an EMBL/GenBank/DDBJ whole genome shotgun (WGS) entry which is preliminary data.</text>
</comment>
<dbReference type="AlphaFoldDB" id="A0A0A1ZGQ8"/>
<sequence>MSDVNKKKENVKMHLKDLRQNLKKMHLAVTEELTLPKPDEVKTLMLKVDKLLSLIESN</sequence>
<evidence type="ECO:0000313" key="2">
    <source>
        <dbReference type="Proteomes" id="UP000030598"/>
    </source>
</evidence>
<name>A0A0A1ZGQ8_PROMR</name>
<gene>
    <name evidence="1" type="ORF">EU91_0764</name>
</gene>
<organism evidence="1 2">
    <name type="scientific">Prochlorococcus marinus str. GP2</name>
    <dbReference type="NCBI Taxonomy" id="59925"/>
    <lineage>
        <taxon>Bacteria</taxon>
        <taxon>Bacillati</taxon>
        <taxon>Cyanobacteriota</taxon>
        <taxon>Cyanophyceae</taxon>
        <taxon>Synechococcales</taxon>
        <taxon>Prochlorococcaceae</taxon>
        <taxon>Prochlorococcus</taxon>
    </lineage>
</organism>
<reference evidence="2" key="1">
    <citation type="journal article" date="2014" name="Sci. Data">
        <title>Genomes of diverse isolates of the marine cyanobacterium Prochlorococcus.</title>
        <authorList>
            <person name="Biller S."/>
            <person name="Berube P."/>
            <person name="Thompson J."/>
            <person name="Kelly L."/>
            <person name="Roggensack S."/>
            <person name="Awad L."/>
            <person name="Roache-Johnson K."/>
            <person name="Ding H."/>
            <person name="Giovannoni S.J."/>
            <person name="Moore L.R."/>
            <person name="Chisholm S.W."/>
        </authorList>
    </citation>
    <scope>NUCLEOTIDE SEQUENCE [LARGE SCALE GENOMIC DNA]</scope>
    <source>
        <strain evidence="2">GP2</strain>
    </source>
</reference>
<dbReference type="STRING" id="59925.EU91_0764"/>
<proteinExistence type="predicted"/>